<evidence type="ECO:0000313" key="4">
    <source>
        <dbReference type="Proteomes" id="UP001176940"/>
    </source>
</evidence>
<proteinExistence type="inferred from homology"/>
<evidence type="ECO:0000256" key="1">
    <source>
        <dbReference type="ARBA" id="ARBA00006432"/>
    </source>
</evidence>
<dbReference type="PANTHER" id="PTHR43107:SF4">
    <property type="entry name" value="LONG-CHAIN FATTY ACID TRANSPORT PROTEIN 2"/>
    <property type="match status" value="1"/>
</dbReference>
<protein>
    <submittedName>
        <fullName evidence="3">Uncharacterized protein</fullName>
    </submittedName>
</protein>
<accession>A0ABN9L9P7</accession>
<dbReference type="EMBL" id="CAUEEQ010008884">
    <property type="protein sequence ID" value="CAJ0932841.1"/>
    <property type="molecule type" value="Genomic_DNA"/>
</dbReference>
<name>A0ABN9L9P7_9NEOB</name>
<dbReference type="SUPFAM" id="SSF56801">
    <property type="entry name" value="Acetyl-CoA synthetase-like"/>
    <property type="match status" value="1"/>
</dbReference>
<sequence length="151" mass="17295">MAAALDIYLAIVFNGLRSNDNAFFHIVHILTRLRGSVDINVYANIPPLLDHEGRIGMVSIKLKEGKMFDGDAMFSHVTKYLPNYARPRFLRIQDALPVNSTYKQYKMGLVNDGFNLSCIKDPLYILDDTDRTYRPLDLKIYNDILGQKIKL</sequence>
<organism evidence="3 4">
    <name type="scientific">Ranitomeya imitator</name>
    <name type="common">mimic poison frog</name>
    <dbReference type="NCBI Taxonomy" id="111125"/>
    <lineage>
        <taxon>Eukaryota</taxon>
        <taxon>Metazoa</taxon>
        <taxon>Chordata</taxon>
        <taxon>Craniata</taxon>
        <taxon>Vertebrata</taxon>
        <taxon>Euteleostomi</taxon>
        <taxon>Amphibia</taxon>
        <taxon>Batrachia</taxon>
        <taxon>Anura</taxon>
        <taxon>Neobatrachia</taxon>
        <taxon>Hyloidea</taxon>
        <taxon>Dendrobatidae</taxon>
        <taxon>Dendrobatinae</taxon>
        <taxon>Ranitomeya</taxon>
    </lineage>
</organism>
<evidence type="ECO:0000256" key="2">
    <source>
        <dbReference type="ARBA" id="ARBA00022598"/>
    </source>
</evidence>
<comment type="caution">
    <text evidence="3">The sequence shown here is derived from an EMBL/GenBank/DDBJ whole genome shotgun (WGS) entry which is preliminary data.</text>
</comment>
<keyword evidence="2" id="KW-0436">Ligase</keyword>
<keyword evidence="4" id="KW-1185">Reference proteome</keyword>
<evidence type="ECO:0000313" key="3">
    <source>
        <dbReference type="EMBL" id="CAJ0932841.1"/>
    </source>
</evidence>
<reference evidence="3" key="1">
    <citation type="submission" date="2023-07" db="EMBL/GenBank/DDBJ databases">
        <authorList>
            <person name="Stuckert A."/>
        </authorList>
    </citation>
    <scope>NUCLEOTIDE SEQUENCE</scope>
</reference>
<dbReference type="Proteomes" id="UP001176940">
    <property type="component" value="Unassembled WGS sequence"/>
</dbReference>
<dbReference type="PANTHER" id="PTHR43107">
    <property type="entry name" value="LONG-CHAIN FATTY ACID TRANSPORT PROTEIN"/>
    <property type="match status" value="1"/>
</dbReference>
<comment type="similarity">
    <text evidence="1">Belongs to the ATP-dependent AMP-binding enzyme family.</text>
</comment>
<gene>
    <name evidence="3" type="ORF">RIMI_LOCUS5262960</name>
</gene>